<dbReference type="CDD" id="cd01650">
    <property type="entry name" value="RT_nLTR_like"/>
    <property type="match status" value="1"/>
</dbReference>
<dbReference type="SUPFAM" id="SSF56672">
    <property type="entry name" value="DNA/RNA polymerases"/>
    <property type="match status" value="1"/>
</dbReference>
<sequence length="298" mass="33207">MKVGKAAGPDNIPVSAIKEFTPIIEPILIKIANSSLRLGHYPKCFKEATCIVIPKPNKKSYREASSYRPISLLNHLSKLIETVMTKRLQYELDTRKLIPSTHFGCRKGSGTDDALLYVTEFIQNAWKQKKVVTALALDAQGAFNNVIHEKLLEECRKVGLPKYLTRWIGCFLKDRKIRFKFSNYTSSTFALSKGSPQGSPISGPLYLIYNTALLKASREVIKVGYADDVLWMSAASTPKEARSLLESQIHEADDWSTTHGTPLDIAKTQYSTALGREGNCTNSSHEVSWLDVGQQAII</sequence>
<name>A0AB74K860_9BASI</name>
<dbReference type="PANTHER" id="PTHR33481:SF1">
    <property type="entry name" value="ENDONUCLEASE_EXONUCLEASE_PHOSPHATASE DOMAIN-CONTAINING PROTEIN-RELATED"/>
    <property type="match status" value="1"/>
</dbReference>
<dbReference type="Pfam" id="PF00078">
    <property type="entry name" value="RVT_1"/>
    <property type="match status" value="1"/>
</dbReference>
<evidence type="ECO:0000313" key="3">
    <source>
        <dbReference type="Proteomes" id="UP000305362"/>
    </source>
</evidence>
<gene>
    <name evidence="2" type="ORF">E3Q03_04480</name>
</gene>
<dbReference type="InterPro" id="IPR000477">
    <property type="entry name" value="RT_dom"/>
</dbReference>
<evidence type="ECO:0000313" key="2">
    <source>
        <dbReference type="EMBL" id="TIC56670.1"/>
    </source>
</evidence>
<accession>A0AB74K860</accession>
<dbReference type="EMBL" id="SPRV01000168">
    <property type="protein sequence ID" value="TIC56670.1"/>
    <property type="molecule type" value="Genomic_DNA"/>
</dbReference>
<dbReference type="PANTHER" id="PTHR33481">
    <property type="entry name" value="REVERSE TRANSCRIPTASE"/>
    <property type="match status" value="1"/>
</dbReference>
<dbReference type="InterPro" id="IPR043502">
    <property type="entry name" value="DNA/RNA_pol_sf"/>
</dbReference>
<dbReference type="AlphaFoldDB" id="A0AB74K860"/>
<organism evidence="2 3">
    <name type="scientific">Wallemia mellicola</name>
    <dbReference type="NCBI Taxonomy" id="1708541"/>
    <lineage>
        <taxon>Eukaryota</taxon>
        <taxon>Fungi</taxon>
        <taxon>Dikarya</taxon>
        <taxon>Basidiomycota</taxon>
        <taxon>Wallemiomycotina</taxon>
        <taxon>Wallemiomycetes</taxon>
        <taxon>Wallemiales</taxon>
        <taxon>Wallemiaceae</taxon>
        <taxon>Wallemia</taxon>
    </lineage>
</organism>
<feature type="domain" description="Reverse transcriptase" evidence="1">
    <location>
        <begin position="34"/>
        <end position="294"/>
    </location>
</feature>
<evidence type="ECO:0000259" key="1">
    <source>
        <dbReference type="PROSITE" id="PS50878"/>
    </source>
</evidence>
<dbReference type="PROSITE" id="PS50878">
    <property type="entry name" value="RT_POL"/>
    <property type="match status" value="1"/>
</dbReference>
<dbReference type="Proteomes" id="UP000305362">
    <property type="component" value="Unassembled WGS sequence"/>
</dbReference>
<protein>
    <recommendedName>
        <fullName evidence="1">Reverse transcriptase domain-containing protein</fullName>
    </recommendedName>
</protein>
<reference evidence="2 3" key="1">
    <citation type="submission" date="2019-03" db="EMBL/GenBank/DDBJ databases">
        <title>Sequencing 25 genomes of Wallemia mellicola.</title>
        <authorList>
            <person name="Gostincar C."/>
        </authorList>
    </citation>
    <scope>NUCLEOTIDE SEQUENCE [LARGE SCALE GENOMIC DNA]</scope>
    <source>
        <strain evidence="2 3">EXF-1277</strain>
    </source>
</reference>
<comment type="caution">
    <text evidence="2">The sequence shown here is derived from an EMBL/GenBank/DDBJ whole genome shotgun (WGS) entry which is preliminary data.</text>
</comment>
<proteinExistence type="predicted"/>